<dbReference type="AlphaFoldDB" id="A0A1V9YW95"/>
<gene>
    <name evidence="1" type="ORF">ACHHYP_05954</name>
</gene>
<dbReference type="Proteomes" id="UP000243579">
    <property type="component" value="Unassembled WGS sequence"/>
</dbReference>
<dbReference type="EMBL" id="JNBR01000708">
    <property type="protein sequence ID" value="OQR89903.1"/>
    <property type="molecule type" value="Genomic_DNA"/>
</dbReference>
<proteinExistence type="predicted"/>
<evidence type="ECO:0000313" key="1">
    <source>
        <dbReference type="EMBL" id="OQR89903.1"/>
    </source>
</evidence>
<sequence>MAISRKKDTTSDITSLPSIDVMDLPPLDVLEDLFDTSDNSSDDDMDLVASDWELCLDVLSCDTDTTWLSALDFAIVV</sequence>
<organism evidence="1 2">
    <name type="scientific">Achlya hypogyna</name>
    <name type="common">Oomycete</name>
    <name type="synonym">Protoachlya hypogyna</name>
    <dbReference type="NCBI Taxonomy" id="1202772"/>
    <lineage>
        <taxon>Eukaryota</taxon>
        <taxon>Sar</taxon>
        <taxon>Stramenopiles</taxon>
        <taxon>Oomycota</taxon>
        <taxon>Saprolegniomycetes</taxon>
        <taxon>Saprolegniales</taxon>
        <taxon>Achlyaceae</taxon>
        <taxon>Achlya</taxon>
    </lineage>
</organism>
<comment type="caution">
    <text evidence="1">The sequence shown here is derived from an EMBL/GenBank/DDBJ whole genome shotgun (WGS) entry which is preliminary data.</text>
</comment>
<accession>A0A1V9YW95</accession>
<keyword evidence="2" id="KW-1185">Reference proteome</keyword>
<name>A0A1V9YW95_ACHHY</name>
<protein>
    <submittedName>
        <fullName evidence="1">Uncharacterized protein</fullName>
    </submittedName>
</protein>
<reference evidence="1 2" key="1">
    <citation type="journal article" date="2014" name="Genome Biol. Evol.">
        <title>The secreted proteins of Achlya hypogyna and Thraustotheca clavata identify the ancestral oomycete secretome and reveal gene acquisitions by horizontal gene transfer.</title>
        <authorList>
            <person name="Misner I."/>
            <person name="Blouin N."/>
            <person name="Leonard G."/>
            <person name="Richards T.A."/>
            <person name="Lane C.E."/>
        </authorList>
    </citation>
    <scope>NUCLEOTIDE SEQUENCE [LARGE SCALE GENOMIC DNA]</scope>
    <source>
        <strain evidence="1 2">ATCC 48635</strain>
    </source>
</reference>
<evidence type="ECO:0000313" key="2">
    <source>
        <dbReference type="Proteomes" id="UP000243579"/>
    </source>
</evidence>